<dbReference type="Proteomes" id="UP000076925">
    <property type="component" value="Unassembled WGS sequence"/>
</dbReference>
<dbReference type="RefSeq" id="WP_017748998.1">
    <property type="nucleotide sequence ID" value="NZ_KQ976354.1"/>
</dbReference>
<dbReference type="PANTHER" id="PTHR37525:SF1">
    <property type="entry name" value="UPF0175 PROTEIN SSL1255"/>
    <property type="match status" value="1"/>
</dbReference>
<evidence type="ECO:0000313" key="3">
    <source>
        <dbReference type="Proteomes" id="UP000076925"/>
    </source>
</evidence>
<reference evidence="2 3" key="1">
    <citation type="journal article" date="2013" name="Genome Biol. Evol.">
        <title>Genomes of Stigonematalean cyanobacteria (subsection V) and the evolution of oxygenic photosynthesis from prokaryotes to plastids.</title>
        <authorList>
            <person name="Dagan T."/>
            <person name="Roettger M."/>
            <person name="Stucken K."/>
            <person name="Landan G."/>
            <person name="Koch R."/>
            <person name="Major P."/>
            <person name="Gould S.B."/>
            <person name="Goremykin V.V."/>
            <person name="Rippka R."/>
            <person name="Tandeau de Marsac N."/>
            <person name="Gugger M."/>
            <person name="Lockhart P.J."/>
            <person name="Allen J.F."/>
            <person name="Brune I."/>
            <person name="Maus I."/>
            <person name="Puhler A."/>
            <person name="Martin W.F."/>
        </authorList>
    </citation>
    <scope>NUCLEOTIDE SEQUENCE [LARGE SCALE GENOMIC DNA]</scope>
    <source>
        <strain evidence="2 3">PCC 7110</strain>
    </source>
</reference>
<comment type="similarity">
    <text evidence="1">Belongs to the UPF0175 family.</text>
</comment>
<dbReference type="InterPro" id="IPR005368">
    <property type="entry name" value="UPF0175"/>
</dbReference>
<dbReference type="Pfam" id="PF03683">
    <property type="entry name" value="UPF0175"/>
    <property type="match status" value="1"/>
</dbReference>
<dbReference type="InterPro" id="IPR052264">
    <property type="entry name" value="UPF0175_domain"/>
</dbReference>
<evidence type="ECO:0000313" key="2">
    <source>
        <dbReference type="EMBL" id="KYC35141.1"/>
    </source>
</evidence>
<accession>A0A139WRS6</accession>
<dbReference type="OrthoDB" id="15200at2"/>
<comment type="caution">
    <text evidence="2">The sequence shown here is derived from an EMBL/GenBank/DDBJ whole genome shotgun (WGS) entry which is preliminary data.</text>
</comment>
<proteinExistence type="inferred from homology"/>
<dbReference type="AlphaFoldDB" id="A0A139WRS6"/>
<name>A0A139WRS6_9CYAN</name>
<dbReference type="EMBL" id="ANNX02000052">
    <property type="protein sequence ID" value="KYC35141.1"/>
    <property type="molecule type" value="Genomic_DNA"/>
</dbReference>
<dbReference type="PANTHER" id="PTHR37525">
    <property type="entry name" value="UPF0175 PROTEIN SSL1255"/>
    <property type="match status" value="1"/>
</dbReference>
<evidence type="ECO:0000256" key="1">
    <source>
        <dbReference type="ARBA" id="ARBA00005651"/>
    </source>
</evidence>
<gene>
    <name evidence="2" type="ORF">WA1_08215</name>
</gene>
<protein>
    <submittedName>
        <fullName evidence="2">Uncharacterized protein</fullName>
    </submittedName>
</protein>
<organism evidence="2 3">
    <name type="scientific">Scytonema hofmannii PCC 7110</name>
    <dbReference type="NCBI Taxonomy" id="128403"/>
    <lineage>
        <taxon>Bacteria</taxon>
        <taxon>Bacillati</taxon>
        <taxon>Cyanobacteriota</taxon>
        <taxon>Cyanophyceae</taxon>
        <taxon>Nostocales</taxon>
        <taxon>Scytonemataceae</taxon>
        <taxon>Scytonema</taxon>
    </lineage>
</organism>
<keyword evidence="3" id="KW-1185">Reference proteome</keyword>
<sequence length="82" mass="9479">MKISLDIPKDAFKTCYSSPEEFASALRKAAAIYWYQRTEISQERSAQIAGLNRKEFMEALAREKVDVFVVDFDDLKRELELG</sequence>